<feature type="domain" description="Glycosyltransferase 2-like" evidence="4">
    <location>
        <begin position="5"/>
        <end position="159"/>
    </location>
</feature>
<keyword evidence="6" id="KW-1185">Reference proteome</keyword>
<dbReference type="InterPro" id="IPR050834">
    <property type="entry name" value="Glycosyltransf_2"/>
</dbReference>
<evidence type="ECO:0000256" key="1">
    <source>
        <dbReference type="ARBA" id="ARBA00006739"/>
    </source>
</evidence>
<dbReference type="RefSeq" id="WP_382388593.1">
    <property type="nucleotide sequence ID" value="NZ_JBHLWI010000042.1"/>
</dbReference>
<evidence type="ECO:0000256" key="2">
    <source>
        <dbReference type="ARBA" id="ARBA00022676"/>
    </source>
</evidence>
<dbReference type="EC" id="2.4.-.-" evidence="5"/>
<dbReference type="InterPro" id="IPR001173">
    <property type="entry name" value="Glyco_trans_2-like"/>
</dbReference>
<comment type="similarity">
    <text evidence="1">Belongs to the glycosyltransferase 2 family.</text>
</comment>
<keyword evidence="2 5" id="KW-0328">Glycosyltransferase</keyword>
<keyword evidence="3 5" id="KW-0808">Transferase</keyword>
<dbReference type="SUPFAM" id="SSF53448">
    <property type="entry name" value="Nucleotide-diphospho-sugar transferases"/>
    <property type="match status" value="1"/>
</dbReference>
<gene>
    <name evidence="5" type="ORF">ACFFIP_15430</name>
</gene>
<evidence type="ECO:0000313" key="5">
    <source>
        <dbReference type="EMBL" id="MFC0264084.1"/>
    </source>
</evidence>
<name>A0ABV6FWT3_9BACT</name>
<evidence type="ECO:0000313" key="6">
    <source>
        <dbReference type="Proteomes" id="UP001589797"/>
    </source>
</evidence>
<protein>
    <submittedName>
        <fullName evidence="5">Glycosyltransferase</fullName>
        <ecNumber evidence="5">2.4.-.-</ecNumber>
    </submittedName>
</protein>
<dbReference type="EMBL" id="JBHLWI010000042">
    <property type="protein sequence ID" value="MFC0264084.1"/>
    <property type="molecule type" value="Genomic_DNA"/>
</dbReference>
<dbReference type="PANTHER" id="PTHR43685:SF5">
    <property type="entry name" value="GLYCOSYLTRANSFERASE EPSE-RELATED"/>
    <property type="match status" value="1"/>
</dbReference>
<evidence type="ECO:0000259" key="4">
    <source>
        <dbReference type="Pfam" id="PF00535"/>
    </source>
</evidence>
<proteinExistence type="inferred from homology"/>
<dbReference type="InterPro" id="IPR029044">
    <property type="entry name" value="Nucleotide-diphossugar_trans"/>
</dbReference>
<dbReference type="Pfam" id="PF00535">
    <property type="entry name" value="Glycos_transf_2"/>
    <property type="match status" value="1"/>
</dbReference>
<accession>A0ABV6FWT3</accession>
<dbReference type="Proteomes" id="UP001589797">
    <property type="component" value="Unassembled WGS sequence"/>
</dbReference>
<sequence length="270" mass="31845">MYPFSVLISVYSKENPQFFIESLNSILLQTLSPEEVVIVKDGKLTPELEAVISFFQTKLPIKILPKDKNEGLGKALRDGLLFCSHEIVARMDSDDISFETRFEKQINFLINNPEYDLVGSNIEEFNGFPGDLGIIKRVPEKHEEILKYSKKRSPFNHPSVTFRKSAILKAGSYKSMILFEDYYLWLRLIKSGNKFYNFQEPLLYFRVGNNMFNRRRGYKYAKLEYRFLKVAYKENLISRFDFFRSVIIRFPLRLLPLSLLKPLYFKILRK</sequence>
<dbReference type="Gene3D" id="3.90.550.10">
    <property type="entry name" value="Spore Coat Polysaccharide Biosynthesis Protein SpsA, Chain A"/>
    <property type="match status" value="1"/>
</dbReference>
<evidence type="ECO:0000256" key="3">
    <source>
        <dbReference type="ARBA" id="ARBA00022679"/>
    </source>
</evidence>
<dbReference type="PANTHER" id="PTHR43685">
    <property type="entry name" value="GLYCOSYLTRANSFERASE"/>
    <property type="match status" value="1"/>
</dbReference>
<organism evidence="5 6">
    <name type="scientific">Fontibacter flavus</name>
    <dbReference type="NCBI Taxonomy" id="654838"/>
    <lineage>
        <taxon>Bacteria</taxon>
        <taxon>Pseudomonadati</taxon>
        <taxon>Bacteroidota</taxon>
        <taxon>Cytophagia</taxon>
        <taxon>Cytophagales</taxon>
        <taxon>Cyclobacteriaceae</taxon>
        <taxon>Fontibacter</taxon>
    </lineage>
</organism>
<dbReference type="GO" id="GO:0016757">
    <property type="term" value="F:glycosyltransferase activity"/>
    <property type="evidence" value="ECO:0007669"/>
    <property type="project" value="UniProtKB-KW"/>
</dbReference>
<comment type="caution">
    <text evidence="5">The sequence shown here is derived from an EMBL/GenBank/DDBJ whole genome shotgun (WGS) entry which is preliminary data.</text>
</comment>
<reference evidence="5 6" key="1">
    <citation type="submission" date="2024-09" db="EMBL/GenBank/DDBJ databases">
        <authorList>
            <person name="Sun Q."/>
            <person name="Mori K."/>
        </authorList>
    </citation>
    <scope>NUCLEOTIDE SEQUENCE [LARGE SCALE GENOMIC DNA]</scope>
    <source>
        <strain evidence="5 6">CCM 7650</strain>
    </source>
</reference>